<feature type="transmembrane region" description="Helical" evidence="1">
    <location>
        <begin position="51"/>
        <end position="75"/>
    </location>
</feature>
<accession>A0A9D2ANQ4</accession>
<name>A0A9D2ANQ4_9BACT</name>
<reference evidence="3" key="2">
    <citation type="submission" date="2021-04" db="EMBL/GenBank/DDBJ databases">
        <authorList>
            <person name="Gilroy R."/>
        </authorList>
    </citation>
    <scope>NUCLEOTIDE SEQUENCE</scope>
    <source>
        <strain evidence="3">ChiHjej12B11-16260</strain>
    </source>
</reference>
<dbReference type="PANTHER" id="PTHR37299:SF1">
    <property type="entry name" value="STAGE 0 SPORULATION PROTEIN A HOMOLOG"/>
    <property type="match status" value="1"/>
</dbReference>
<dbReference type="GO" id="GO:0000156">
    <property type="term" value="F:phosphorelay response regulator activity"/>
    <property type="evidence" value="ECO:0007669"/>
    <property type="project" value="InterPro"/>
</dbReference>
<evidence type="ECO:0000313" key="3">
    <source>
        <dbReference type="EMBL" id="HIX44647.1"/>
    </source>
</evidence>
<evidence type="ECO:0000259" key="2">
    <source>
        <dbReference type="PROSITE" id="PS50930"/>
    </source>
</evidence>
<comment type="caution">
    <text evidence="3">The sequence shown here is derived from an EMBL/GenBank/DDBJ whole genome shotgun (WGS) entry which is preliminary data.</text>
</comment>
<evidence type="ECO:0000256" key="1">
    <source>
        <dbReference type="SAM" id="Phobius"/>
    </source>
</evidence>
<dbReference type="SMART" id="SM00850">
    <property type="entry name" value="LytTR"/>
    <property type="match status" value="1"/>
</dbReference>
<dbReference type="Proteomes" id="UP000824246">
    <property type="component" value="Unassembled WGS sequence"/>
</dbReference>
<feature type="transmembrane region" description="Helical" evidence="1">
    <location>
        <begin position="21"/>
        <end position="39"/>
    </location>
</feature>
<dbReference type="PANTHER" id="PTHR37299">
    <property type="entry name" value="TRANSCRIPTIONAL REGULATOR-RELATED"/>
    <property type="match status" value="1"/>
</dbReference>
<dbReference type="Pfam" id="PF04397">
    <property type="entry name" value="LytTR"/>
    <property type="match status" value="1"/>
</dbReference>
<dbReference type="InterPro" id="IPR007492">
    <property type="entry name" value="LytTR_DNA-bd_dom"/>
</dbReference>
<organism evidence="3 4">
    <name type="scientific">Candidatus Barnesiella excrementipullorum</name>
    <dbReference type="NCBI Taxonomy" id="2838479"/>
    <lineage>
        <taxon>Bacteria</taxon>
        <taxon>Pseudomonadati</taxon>
        <taxon>Bacteroidota</taxon>
        <taxon>Bacteroidia</taxon>
        <taxon>Bacteroidales</taxon>
        <taxon>Barnesiellaceae</taxon>
        <taxon>Barnesiella</taxon>
    </lineage>
</organism>
<keyword evidence="1" id="KW-0812">Transmembrane</keyword>
<keyword evidence="1" id="KW-0472">Membrane</keyword>
<gene>
    <name evidence="3" type="ORF">H9982_00325</name>
</gene>
<evidence type="ECO:0000313" key="4">
    <source>
        <dbReference type="Proteomes" id="UP000824246"/>
    </source>
</evidence>
<dbReference type="AlphaFoldDB" id="A0A9D2ANQ4"/>
<dbReference type="InterPro" id="IPR046947">
    <property type="entry name" value="LytR-like"/>
</dbReference>
<reference evidence="3" key="1">
    <citation type="journal article" date="2021" name="PeerJ">
        <title>Extensive microbial diversity within the chicken gut microbiome revealed by metagenomics and culture.</title>
        <authorList>
            <person name="Gilroy R."/>
            <person name="Ravi A."/>
            <person name="Getino M."/>
            <person name="Pursley I."/>
            <person name="Horton D.L."/>
            <person name="Alikhan N.F."/>
            <person name="Baker D."/>
            <person name="Gharbi K."/>
            <person name="Hall N."/>
            <person name="Watson M."/>
            <person name="Adriaenssens E.M."/>
            <person name="Foster-Nyarko E."/>
            <person name="Jarju S."/>
            <person name="Secka A."/>
            <person name="Antonio M."/>
            <person name="Oren A."/>
            <person name="Chaudhuri R.R."/>
            <person name="La Ragione R."/>
            <person name="Hildebrand F."/>
            <person name="Pallen M.J."/>
        </authorList>
    </citation>
    <scope>NUCLEOTIDE SEQUENCE</scope>
    <source>
        <strain evidence="3">ChiHjej12B11-16260</strain>
    </source>
</reference>
<proteinExistence type="predicted"/>
<dbReference type="EMBL" id="DXFB01000007">
    <property type="protein sequence ID" value="HIX44647.1"/>
    <property type="molecule type" value="Genomic_DNA"/>
</dbReference>
<keyword evidence="1" id="KW-1133">Transmembrane helix</keyword>
<dbReference type="PROSITE" id="PS50930">
    <property type="entry name" value="HTH_LYTTR"/>
    <property type="match status" value="1"/>
</dbReference>
<dbReference type="Gene3D" id="2.40.50.1020">
    <property type="entry name" value="LytTr DNA-binding domain"/>
    <property type="match status" value="1"/>
</dbReference>
<dbReference type="GO" id="GO:0003677">
    <property type="term" value="F:DNA binding"/>
    <property type="evidence" value="ECO:0007669"/>
    <property type="project" value="InterPro"/>
</dbReference>
<sequence length="279" mass="33140">MTFFSKEIPAYLCEKYNLIKLVSFTALFAVTFINIYQPFGSRSWVATPLYYFLYTSLIVLAGFVVIAVSRIVMYYWNKRQHITYFQYGVWILFELMFMALFFTLFVISLNPRAEAMTTFKESFVNTLLIILFPYLLCFLYFSWVEKERLLEERKELQPVDTASRMIDFYDERNVLRLSVMKTNILYIEAADNYVSIFYFKKNGISRFMLRNSLKTLEKYLTDTGIVRCHRSYMVNLEYVNVIRRQRGGIFLELSIPNVPDIPLSPKYSDQVDTWLRTTA</sequence>
<feature type="transmembrane region" description="Helical" evidence="1">
    <location>
        <begin position="87"/>
        <end position="110"/>
    </location>
</feature>
<feature type="transmembrane region" description="Helical" evidence="1">
    <location>
        <begin position="122"/>
        <end position="144"/>
    </location>
</feature>
<feature type="domain" description="HTH LytTR-type" evidence="2">
    <location>
        <begin position="183"/>
        <end position="277"/>
    </location>
</feature>
<protein>
    <submittedName>
        <fullName evidence="3">LytTR family transcriptional regulator</fullName>
    </submittedName>
</protein>